<reference evidence="16 17" key="1">
    <citation type="submission" date="2016-08" db="EMBL/GenBank/DDBJ databases">
        <authorList>
            <person name="Seilhamer J.J."/>
        </authorList>
    </citation>
    <scope>NUCLEOTIDE SEQUENCE [LARGE SCALE GENOMIC DNA]</scope>
    <source>
        <strain evidence="16 17">CFBP7245</strain>
    </source>
</reference>
<evidence type="ECO:0000256" key="13">
    <source>
        <dbReference type="RuleBase" id="RU003903"/>
    </source>
</evidence>
<comment type="similarity">
    <text evidence="2 10 13">Belongs to the pyrroline-5-carboxylate reductase family.</text>
</comment>
<feature type="binding site" evidence="12">
    <location>
        <begin position="95"/>
        <end position="98"/>
    </location>
    <ligand>
        <name>NADP(+)</name>
        <dbReference type="ChEBI" id="CHEBI:58349"/>
    </ligand>
</feature>
<dbReference type="GO" id="GO:0005737">
    <property type="term" value="C:cytoplasm"/>
    <property type="evidence" value="ECO:0007669"/>
    <property type="project" value="UniProtKB-SubCell"/>
</dbReference>
<accession>A0A2S7C9D3</accession>
<comment type="function">
    <text evidence="10">Catalyzes the reduction of 1-pyrroline-5-carboxylate (PCA) to L-proline.</text>
</comment>
<keyword evidence="5 10" id="KW-0641">Proline biosynthesis</keyword>
<dbReference type="FunFam" id="3.40.50.720:FF:000105">
    <property type="entry name" value="Pyrroline-5-carboxylate reductase"/>
    <property type="match status" value="1"/>
</dbReference>
<dbReference type="GO" id="GO:0055129">
    <property type="term" value="P:L-proline biosynthetic process"/>
    <property type="evidence" value="ECO:0007669"/>
    <property type="project" value="UniProtKB-UniRule"/>
</dbReference>
<comment type="pathway">
    <text evidence="1 10 13">Amino-acid biosynthesis; L-proline biosynthesis; L-proline from L-glutamate 5-semialdehyde: step 1/1.</text>
</comment>
<keyword evidence="3 10" id="KW-0963">Cytoplasm</keyword>
<dbReference type="InterPro" id="IPR036291">
    <property type="entry name" value="NAD(P)-bd_dom_sf"/>
</dbReference>
<dbReference type="Pfam" id="PF03807">
    <property type="entry name" value="F420_oxidored"/>
    <property type="match status" value="1"/>
</dbReference>
<evidence type="ECO:0000256" key="12">
    <source>
        <dbReference type="PIRSR" id="PIRSR000193-1"/>
    </source>
</evidence>
<evidence type="ECO:0000256" key="2">
    <source>
        <dbReference type="ARBA" id="ARBA00005525"/>
    </source>
</evidence>
<dbReference type="EMBL" id="MDEE01000003">
    <property type="protein sequence ID" value="PPU58195.1"/>
    <property type="molecule type" value="Genomic_DNA"/>
</dbReference>
<dbReference type="UniPathway" id="UPA00098">
    <property type="reaction ID" value="UER00361"/>
</dbReference>
<dbReference type="AlphaFoldDB" id="A0A2S7C9D3"/>
<dbReference type="SUPFAM" id="SSF51735">
    <property type="entry name" value="NAD(P)-binding Rossmann-fold domains"/>
    <property type="match status" value="1"/>
</dbReference>
<dbReference type="InterPro" id="IPR000304">
    <property type="entry name" value="Pyrroline-COOH_reductase"/>
</dbReference>
<evidence type="ECO:0000256" key="6">
    <source>
        <dbReference type="ARBA" id="ARBA00022857"/>
    </source>
</evidence>
<keyword evidence="4 10" id="KW-0028">Amino-acid biosynthesis</keyword>
<evidence type="ECO:0000259" key="14">
    <source>
        <dbReference type="Pfam" id="PF03807"/>
    </source>
</evidence>
<feature type="domain" description="Pyrroline-5-carboxylate reductase dimerisation" evidence="15">
    <location>
        <begin position="189"/>
        <end position="292"/>
    </location>
</feature>
<evidence type="ECO:0000256" key="11">
    <source>
        <dbReference type="NCBIfam" id="TIGR00112"/>
    </source>
</evidence>
<comment type="catalytic activity">
    <reaction evidence="8 10">
        <text>L-proline + NAD(+) = (S)-1-pyrroline-5-carboxylate + NADH + 2 H(+)</text>
        <dbReference type="Rhea" id="RHEA:14105"/>
        <dbReference type="ChEBI" id="CHEBI:15378"/>
        <dbReference type="ChEBI" id="CHEBI:17388"/>
        <dbReference type="ChEBI" id="CHEBI:57540"/>
        <dbReference type="ChEBI" id="CHEBI:57945"/>
        <dbReference type="ChEBI" id="CHEBI:60039"/>
        <dbReference type="EC" id="1.5.1.2"/>
    </reaction>
</comment>
<evidence type="ECO:0000256" key="7">
    <source>
        <dbReference type="ARBA" id="ARBA00023002"/>
    </source>
</evidence>
<dbReference type="InterPro" id="IPR028939">
    <property type="entry name" value="P5C_Rdtase_cat_N"/>
</dbReference>
<dbReference type="SUPFAM" id="SSF48179">
    <property type="entry name" value="6-phosphogluconate dehydrogenase C-terminal domain-like"/>
    <property type="match status" value="1"/>
</dbReference>
<evidence type="ECO:0000259" key="15">
    <source>
        <dbReference type="Pfam" id="PF14748"/>
    </source>
</evidence>
<dbReference type="InterPro" id="IPR008927">
    <property type="entry name" value="6-PGluconate_DH-like_C_sf"/>
</dbReference>
<dbReference type="Gene3D" id="1.10.3730.10">
    <property type="entry name" value="ProC C-terminal domain-like"/>
    <property type="match status" value="1"/>
</dbReference>
<dbReference type="InterPro" id="IPR053790">
    <property type="entry name" value="P5CR-like_CS"/>
</dbReference>
<dbReference type="NCBIfam" id="TIGR00112">
    <property type="entry name" value="proC"/>
    <property type="match status" value="1"/>
</dbReference>
<evidence type="ECO:0000313" key="16">
    <source>
        <dbReference type="EMBL" id="PPU58195.1"/>
    </source>
</evidence>
<evidence type="ECO:0000256" key="1">
    <source>
        <dbReference type="ARBA" id="ARBA00005205"/>
    </source>
</evidence>
<dbReference type="GO" id="GO:0004735">
    <property type="term" value="F:pyrroline-5-carboxylate reductase activity"/>
    <property type="evidence" value="ECO:0007669"/>
    <property type="project" value="UniProtKB-UniRule"/>
</dbReference>
<evidence type="ECO:0000313" key="17">
    <source>
        <dbReference type="Proteomes" id="UP000238908"/>
    </source>
</evidence>
<dbReference type="InterPro" id="IPR029036">
    <property type="entry name" value="P5CR_dimer"/>
</dbReference>
<keyword evidence="6 10" id="KW-0521">NADP</keyword>
<feature type="binding site" evidence="12">
    <location>
        <begin position="34"/>
        <end position="39"/>
    </location>
    <ligand>
        <name>NADP(+)</name>
        <dbReference type="ChEBI" id="CHEBI:58349"/>
    </ligand>
</feature>
<dbReference type="FunFam" id="1.10.3730.10:FF:000001">
    <property type="entry name" value="Pyrroline-5-carboxylate reductase"/>
    <property type="match status" value="1"/>
</dbReference>
<evidence type="ECO:0000256" key="9">
    <source>
        <dbReference type="ARBA" id="ARBA00052690"/>
    </source>
</evidence>
<name>A0A2S7C9D3_9XANT</name>
<evidence type="ECO:0000256" key="10">
    <source>
        <dbReference type="HAMAP-Rule" id="MF_01925"/>
    </source>
</evidence>
<gene>
    <name evidence="10" type="primary">proC</name>
    <name evidence="16" type="ORF">XdyCFBP7245_04310</name>
</gene>
<dbReference type="Pfam" id="PF14748">
    <property type="entry name" value="P5CR_dimer"/>
    <property type="match status" value="1"/>
</dbReference>
<evidence type="ECO:0000256" key="8">
    <source>
        <dbReference type="ARBA" id="ARBA00050547"/>
    </source>
</evidence>
<proteinExistence type="inferred from homology"/>
<dbReference type="Proteomes" id="UP000238908">
    <property type="component" value="Unassembled WGS sequence"/>
</dbReference>
<keyword evidence="7 10" id="KW-0560">Oxidoreductase</keyword>
<comment type="caution">
    <text evidence="16">The sequence shown here is derived from an EMBL/GenBank/DDBJ whole genome shotgun (WGS) entry which is preliminary data.</text>
</comment>
<evidence type="ECO:0000256" key="4">
    <source>
        <dbReference type="ARBA" id="ARBA00022605"/>
    </source>
</evidence>
<dbReference type="HAMAP" id="MF_01925">
    <property type="entry name" value="P5C_reductase"/>
    <property type="match status" value="1"/>
</dbReference>
<protein>
    <recommendedName>
        <fullName evidence="10 11">Pyrroline-5-carboxylate reductase</fullName>
        <shortName evidence="10">P5C reductase</shortName>
        <shortName evidence="10">P5CR</shortName>
        <ecNumber evidence="10 11">1.5.1.2</ecNumber>
    </recommendedName>
    <alternativeName>
        <fullName evidence="10">PCA reductase</fullName>
    </alternativeName>
</protein>
<dbReference type="EC" id="1.5.1.2" evidence="10 11"/>
<dbReference type="PROSITE" id="PS00521">
    <property type="entry name" value="P5CR"/>
    <property type="match status" value="1"/>
</dbReference>
<sequence length="298" mass="30371">MAPNHSYLVTRGAAMTLPTPPAPSSAHTGLIAFIGGGNMARSLIAGLIRQGVPAASLRVAEPVAELRSGLSRDFGVHVVEGARDAADGAATWVLAVKPQVMPSVCAQLTGLAHVQQPLVLSIAAGITATQLQRWCGGDMAVVRAMPNTPALLGAGVTGLYATARVSDAQRIQATQLLESAGVTVWIDDEAQMDAVTAVSGSGPAYLFLLAEAMEAAAQAQGLPADTARTLVLQTLLGASRMLTESGEAPQVLRGRVTSPNGTTQAAIETFQAGGFEALTAQAIAAATERGRSLSAAND</sequence>
<organism evidence="16 17">
    <name type="scientific">Xanthomonas dyei</name>
    <dbReference type="NCBI Taxonomy" id="743699"/>
    <lineage>
        <taxon>Bacteria</taxon>
        <taxon>Pseudomonadati</taxon>
        <taxon>Pseudomonadota</taxon>
        <taxon>Gammaproteobacteria</taxon>
        <taxon>Lysobacterales</taxon>
        <taxon>Lysobacteraceae</taxon>
        <taxon>Xanthomonas</taxon>
    </lineage>
</organism>
<comment type="subcellular location">
    <subcellularLocation>
        <location evidence="10">Cytoplasm</location>
    </subcellularLocation>
</comment>
<dbReference type="PIRSF" id="PIRSF000193">
    <property type="entry name" value="Pyrrol-5-carb_rd"/>
    <property type="match status" value="1"/>
</dbReference>
<dbReference type="PANTHER" id="PTHR11645:SF0">
    <property type="entry name" value="PYRROLINE-5-CARBOXYLATE REDUCTASE 3"/>
    <property type="match status" value="1"/>
</dbReference>
<evidence type="ECO:0000256" key="5">
    <source>
        <dbReference type="ARBA" id="ARBA00022650"/>
    </source>
</evidence>
<dbReference type="PANTHER" id="PTHR11645">
    <property type="entry name" value="PYRROLINE-5-CARBOXYLATE REDUCTASE"/>
    <property type="match status" value="1"/>
</dbReference>
<feature type="domain" description="Pyrroline-5-carboxylate reductase catalytic N-terminal" evidence="14">
    <location>
        <begin position="31"/>
        <end position="125"/>
    </location>
</feature>
<dbReference type="Gene3D" id="3.40.50.720">
    <property type="entry name" value="NAD(P)-binding Rossmann-like Domain"/>
    <property type="match status" value="1"/>
</dbReference>
<comment type="catalytic activity">
    <reaction evidence="9 10 13">
        <text>L-proline + NADP(+) = (S)-1-pyrroline-5-carboxylate + NADPH + 2 H(+)</text>
        <dbReference type="Rhea" id="RHEA:14109"/>
        <dbReference type="ChEBI" id="CHEBI:15378"/>
        <dbReference type="ChEBI" id="CHEBI:17388"/>
        <dbReference type="ChEBI" id="CHEBI:57783"/>
        <dbReference type="ChEBI" id="CHEBI:58349"/>
        <dbReference type="ChEBI" id="CHEBI:60039"/>
        <dbReference type="EC" id="1.5.1.2"/>
    </reaction>
</comment>
<evidence type="ECO:0000256" key="3">
    <source>
        <dbReference type="ARBA" id="ARBA00022490"/>
    </source>
</evidence>